<protein>
    <submittedName>
        <fullName evidence="1">Uncharacterized protein</fullName>
    </submittedName>
</protein>
<reference evidence="1" key="1">
    <citation type="submission" date="2018-05" db="EMBL/GenBank/DDBJ databases">
        <authorList>
            <person name="Lanie J.A."/>
            <person name="Ng W.-L."/>
            <person name="Kazmierczak K.M."/>
            <person name="Andrzejewski T.M."/>
            <person name="Davidsen T.M."/>
            <person name="Wayne K.J."/>
            <person name="Tettelin H."/>
            <person name="Glass J.I."/>
            <person name="Rusch D."/>
            <person name="Podicherti R."/>
            <person name="Tsui H.-C.T."/>
            <person name="Winkler M.E."/>
        </authorList>
    </citation>
    <scope>NUCLEOTIDE SEQUENCE</scope>
</reference>
<accession>A0A381Y4F9</accession>
<proteinExistence type="predicted"/>
<sequence length="35" mass="4142">MAVGIIYSDRNTNSLQQYFSYQLKRKEFTINLLGE</sequence>
<evidence type="ECO:0000313" key="1">
    <source>
        <dbReference type="EMBL" id="SVA71532.1"/>
    </source>
</evidence>
<dbReference type="EMBL" id="UINC01017298">
    <property type="protein sequence ID" value="SVA71532.1"/>
    <property type="molecule type" value="Genomic_DNA"/>
</dbReference>
<organism evidence="1">
    <name type="scientific">marine metagenome</name>
    <dbReference type="NCBI Taxonomy" id="408172"/>
    <lineage>
        <taxon>unclassified sequences</taxon>
        <taxon>metagenomes</taxon>
        <taxon>ecological metagenomes</taxon>
    </lineage>
</organism>
<name>A0A381Y4F9_9ZZZZ</name>
<dbReference type="AlphaFoldDB" id="A0A381Y4F9"/>
<gene>
    <name evidence="1" type="ORF">METZ01_LOCUS124386</name>
</gene>